<reference evidence="1" key="1">
    <citation type="submission" date="2022-12" db="EMBL/GenBank/DDBJ databases">
        <authorList>
            <person name="Webb A."/>
        </authorList>
    </citation>
    <scope>NUCLEOTIDE SEQUENCE</scope>
    <source>
        <strain evidence="1">Pd1</strain>
    </source>
</reference>
<accession>A0AAV0TBH0</accession>
<dbReference type="AlphaFoldDB" id="A0AAV0TBH0"/>
<dbReference type="EMBL" id="CANTFM010000337">
    <property type="protein sequence ID" value="CAI5718841.1"/>
    <property type="molecule type" value="Genomic_DNA"/>
</dbReference>
<gene>
    <name evidence="1" type="ORF">PDE001_LOCUS1942</name>
</gene>
<name>A0AAV0TBH0_9STRA</name>
<organism evidence="1 2">
    <name type="scientific">Peronospora destructor</name>
    <dbReference type="NCBI Taxonomy" id="86335"/>
    <lineage>
        <taxon>Eukaryota</taxon>
        <taxon>Sar</taxon>
        <taxon>Stramenopiles</taxon>
        <taxon>Oomycota</taxon>
        <taxon>Peronosporomycetes</taxon>
        <taxon>Peronosporales</taxon>
        <taxon>Peronosporaceae</taxon>
        <taxon>Peronospora</taxon>
    </lineage>
</organism>
<protein>
    <submittedName>
        <fullName evidence="1">Uncharacterized protein</fullName>
    </submittedName>
</protein>
<evidence type="ECO:0000313" key="2">
    <source>
        <dbReference type="Proteomes" id="UP001162029"/>
    </source>
</evidence>
<evidence type="ECO:0000313" key="1">
    <source>
        <dbReference type="EMBL" id="CAI5718841.1"/>
    </source>
</evidence>
<keyword evidence="2" id="KW-1185">Reference proteome</keyword>
<comment type="caution">
    <text evidence="1">The sequence shown here is derived from an EMBL/GenBank/DDBJ whole genome shotgun (WGS) entry which is preliminary data.</text>
</comment>
<proteinExistence type="predicted"/>
<dbReference type="Proteomes" id="UP001162029">
    <property type="component" value="Unassembled WGS sequence"/>
</dbReference>
<sequence length="192" mass="21491">MVNKQKSRCQLRLEARSRACCAPTSASSDPHLLAAELQSRIARANEIRAMRTRQLAARARARVQHAQEVARGMRVKRHEAIRVSRQSSIFKVEEAARRRHKQLTQLQLQCKKRTELITEKVELVRANQSDRADRARRTLADQLDEASSPSSRTNATTCSASDKTLAKCGKCERTGNKGEVYPAMVPPPCGES</sequence>